<keyword evidence="3" id="KW-0808">Transferase</keyword>
<evidence type="ECO:0000313" key="10">
    <source>
        <dbReference type="EMBL" id="NQX46409.1"/>
    </source>
</evidence>
<sequence length="578" mass="66813">MTKSLAERKKTGSHYTSGDLSKYMAEKLNEFAEFDVYGEKKSILDPSCGGGELLKAVCNEIGTENLQVIGMDTDKVAIDEASDYLNTSNNSNIHLFNSDYLELFDNDTEFDLFSSIKMREDFWCSTEEEDGLQKVDMIIANPPYVRTQVLGAEKAQDLGRKFNLKGRVDLYHVFLVAMTKHLKENGLICVITSNRYLTTAGGKDIRGFLDENYEILEVIDLGDTKLFEAAVLPAIFIGRKKSKYSTKKNHKVKFLRIYENTAAINTTEKCHSIYELLSKKKSGFFEVERKKYEVTVGFLNIPKDSKEIWVMASQEDNMWSETVKSLAKYIFNDVFHVKVGIKTTADSVFIRKDWDTLEDFTKPENEVLKPLVSSDTASKWNLSNEVEDLKILYTHEVRDGKRQVIDLEQYPKTKTYLETHRERLEGRDYVRQANRKWYEIWVPQNPEAWSAPKVVFPDISIEPKFAVDTKGYLVDGNCYWLSLKNTEDVDLLFLAVTVANSKFMSRFHEIEFQNKLYAGRKRYLTQYVKNYPLPDPHSVHSQRLIELGKILTANRLNDEQIRMYEMEIENKVQQAFGL</sequence>
<dbReference type="Pfam" id="PF12950">
    <property type="entry name" value="TaqI_C"/>
    <property type="match status" value="1"/>
</dbReference>
<dbReference type="EMBL" id="JABMKX010000007">
    <property type="protein sequence ID" value="NQX46409.1"/>
    <property type="molecule type" value="Genomic_DNA"/>
</dbReference>
<dbReference type="InterPro" id="IPR050953">
    <property type="entry name" value="N4_N6_ade-DNA_methylase"/>
</dbReference>
<dbReference type="SUPFAM" id="SSF53335">
    <property type="entry name" value="S-adenosyl-L-methionine-dependent methyltransferases"/>
    <property type="match status" value="1"/>
</dbReference>
<comment type="caution">
    <text evidence="10">The sequence shown here is derived from an EMBL/GenBank/DDBJ whole genome shotgun (WGS) entry which is preliminary data.</text>
</comment>
<dbReference type="GO" id="GO:0032259">
    <property type="term" value="P:methylation"/>
    <property type="evidence" value="ECO:0007669"/>
    <property type="project" value="UniProtKB-KW"/>
</dbReference>
<evidence type="ECO:0000256" key="7">
    <source>
        <dbReference type="ARBA" id="ARBA00047942"/>
    </source>
</evidence>
<dbReference type="InterPro" id="IPR025931">
    <property type="entry name" value="TaqI_C"/>
</dbReference>
<proteinExistence type="predicted"/>
<gene>
    <name evidence="10" type="ORF">HQN87_13790</name>
</gene>
<evidence type="ECO:0000259" key="9">
    <source>
        <dbReference type="Pfam" id="PF12950"/>
    </source>
</evidence>
<reference evidence="10 11" key="1">
    <citation type="submission" date="2020-05" db="EMBL/GenBank/DDBJ databases">
        <title>Paenibacillus glebae, sp. nov., Paenibacillus humi sp. nov., Paenibacillus pedi sp. nov., Paenibacillus terrestris sp. nov. and Paenibacillus terricola sp. nov., isolated from a forest top soil sample.</title>
        <authorList>
            <person name="Qi S."/>
            <person name="Carlier A."/>
            <person name="Cnockaert M."/>
            <person name="Vandamme P."/>
        </authorList>
    </citation>
    <scope>NUCLEOTIDE SEQUENCE [LARGE SCALE GENOMIC DNA]</scope>
    <source>
        <strain evidence="10 11">LMG 29502</strain>
    </source>
</reference>
<evidence type="ECO:0000256" key="3">
    <source>
        <dbReference type="ARBA" id="ARBA00022679"/>
    </source>
</evidence>
<evidence type="ECO:0000256" key="4">
    <source>
        <dbReference type="ARBA" id="ARBA00022691"/>
    </source>
</evidence>
<evidence type="ECO:0000256" key="5">
    <source>
        <dbReference type="ARBA" id="ARBA00022747"/>
    </source>
</evidence>
<evidence type="ECO:0000313" key="11">
    <source>
        <dbReference type="Proteomes" id="UP000711047"/>
    </source>
</evidence>
<keyword evidence="5" id="KW-0680">Restriction system</keyword>
<keyword evidence="4" id="KW-0949">S-adenosyl-L-methionine</keyword>
<dbReference type="EC" id="2.1.1.72" evidence="1"/>
<organism evidence="10 11">
    <name type="scientific">Paenibacillus tritici</name>
    <dbReference type="NCBI Taxonomy" id="1873425"/>
    <lineage>
        <taxon>Bacteria</taxon>
        <taxon>Bacillati</taxon>
        <taxon>Bacillota</taxon>
        <taxon>Bacilli</taxon>
        <taxon>Bacillales</taxon>
        <taxon>Paenibacillaceae</taxon>
        <taxon>Paenibacillus</taxon>
    </lineage>
</organism>
<dbReference type="RefSeq" id="WP_173133959.1">
    <property type="nucleotide sequence ID" value="NZ_JABMKX010000007.1"/>
</dbReference>
<evidence type="ECO:0000256" key="6">
    <source>
        <dbReference type="ARBA" id="ARBA00023125"/>
    </source>
</evidence>
<dbReference type="PANTHER" id="PTHR33841:SF1">
    <property type="entry name" value="DNA METHYLTRANSFERASE A"/>
    <property type="match status" value="1"/>
</dbReference>
<dbReference type="InterPro" id="IPR011639">
    <property type="entry name" value="MethylTrfase_TaqI-like_dom"/>
</dbReference>
<comment type="catalytic activity">
    <reaction evidence="7">
        <text>a 2'-deoxyadenosine in DNA + S-adenosyl-L-methionine = an N(6)-methyl-2'-deoxyadenosine in DNA + S-adenosyl-L-homocysteine + H(+)</text>
        <dbReference type="Rhea" id="RHEA:15197"/>
        <dbReference type="Rhea" id="RHEA-COMP:12418"/>
        <dbReference type="Rhea" id="RHEA-COMP:12419"/>
        <dbReference type="ChEBI" id="CHEBI:15378"/>
        <dbReference type="ChEBI" id="CHEBI:57856"/>
        <dbReference type="ChEBI" id="CHEBI:59789"/>
        <dbReference type="ChEBI" id="CHEBI:90615"/>
        <dbReference type="ChEBI" id="CHEBI:90616"/>
        <dbReference type="EC" id="2.1.1.72"/>
    </reaction>
</comment>
<evidence type="ECO:0000259" key="8">
    <source>
        <dbReference type="Pfam" id="PF07669"/>
    </source>
</evidence>
<dbReference type="Gene3D" id="3.40.50.150">
    <property type="entry name" value="Vaccinia Virus protein VP39"/>
    <property type="match status" value="1"/>
</dbReference>
<dbReference type="PANTHER" id="PTHR33841">
    <property type="entry name" value="DNA METHYLTRANSFERASE YEEA-RELATED"/>
    <property type="match status" value="1"/>
</dbReference>
<dbReference type="InterPro" id="IPR002052">
    <property type="entry name" value="DNA_methylase_N6_adenine_CS"/>
</dbReference>
<keyword evidence="11" id="KW-1185">Reference proteome</keyword>
<dbReference type="PRINTS" id="PR00507">
    <property type="entry name" value="N12N6MTFRASE"/>
</dbReference>
<evidence type="ECO:0000256" key="1">
    <source>
        <dbReference type="ARBA" id="ARBA00011900"/>
    </source>
</evidence>
<dbReference type="Pfam" id="PF07669">
    <property type="entry name" value="Eco57I"/>
    <property type="match status" value="1"/>
</dbReference>
<protein>
    <recommendedName>
        <fullName evidence="1">site-specific DNA-methyltransferase (adenine-specific)</fullName>
        <ecNumber evidence="1">2.1.1.72</ecNumber>
    </recommendedName>
</protein>
<evidence type="ECO:0000256" key="2">
    <source>
        <dbReference type="ARBA" id="ARBA00022603"/>
    </source>
</evidence>
<feature type="domain" description="Type II methyltransferase M.TaqI-like" evidence="8">
    <location>
        <begin position="70"/>
        <end position="227"/>
    </location>
</feature>
<dbReference type="InterPro" id="IPR029063">
    <property type="entry name" value="SAM-dependent_MTases_sf"/>
</dbReference>
<accession>A0ABX2DS57</accession>
<keyword evidence="2 10" id="KW-0489">Methyltransferase</keyword>
<name>A0ABX2DS57_9BACL</name>
<feature type="domain" description="TaqI-like C-terminal specificity" evidence="9">
    <location>
        <begin position="414"/>
        <end position="532"/>
    </location>
</feature>
<keyword evidence="6" id="KW-0238">DNA-binding</keyword>
<dbReference type="GO" id="GO:0008168">
    <property type="term" value="F:methyltransferase activity"/>
    <property type="evidence" value="ECO:0007669"/>
    <property type="project" value="UniProtKB-KW"/>
</dbReference>
<dbReference type="Proteomes" id="UP000711047">
    <property type="component" value="Unassembled WGS sequence"/>
</dbReference>
<dbReference type="PROSITE" id="PS00092">
    <property type="entry name" value="N6_MTASE"/>
    <property type="match status" value="1"/>
</dbReference>
<dbReference type="CDD" id="cd02440">
    <property type="entry name" value="AdoMet_MTases"/>
    <property type="match status" value="1"/>
</dbReference>